<feature type="non-terminal residue" evidence="3">
    <location>
        <position position="1"/>
    </location>
</feature>
<proteinExistence type="inferred from homology"/>
<feature type="non-terminal residue" evidence="3">
    <location>
        <position position="59"/>
    </location>
</feature>
<keyword evidence="4" id="KW-1185">Reference proteome</keyword>
<name>A0A9D3VTL7_9ROSI</name>
<reference evidence="3 4" key="1">
    <citation type="journal article" date="2021" name="Plant Biotechnol. J.">
        <title>Multi-omics assisted identification of the key and species-specific regulatory components of drought-tolerant mechanisms in Gossypium stocksii.</title>
        <authorList>
            <person name="Yu D."/>
            <person name="Ke L."/>
            <person name="Zhang D."/>
            <person name="Wu Y."/>
            <person name="Sun Y."/>
            <person name="Mei J."/>
            <person name="Sun J."/>
            <person name="Sun Y."/>
        </authorList>
    </citation>
    <scope>NUCLEOTIDE SEQUENCE [LARGE SCALE GENOMIC DNA]</scope>
    <source>
        <strain evidence="4">cv. E1</strain>
        <tissue evidence="3">Leaf</tissue>
    </source>
</reference>
<organism evidence="3 4">
    <name type="scientific">Gossypium stocksii</name>
    <dbReference type="NCBI Taxonomy" id="47602"/>
    <lineage>
        <taxon>Eukaryota</taxon>
        <taxon>Viridiplantae</taxon>
        <taxon>Streptophyta</taxon>
        <taxon>Embryophyta</taxon>
        <taxon>Tracheophyta</taxon>
        <taxon>Spermatophyta</taxon>
        <taxon>Magnoliopsida</taxon>
        <taxon>eudicotyledons</taxon>
        <taxon>Gunneridae</taxon>
        <taxon>Pentapetalae</taxon>
        <taxon>rosids</taxon>
        <taxon>malvids</taxon>
        <taxon>Malvales</taxon>
        <taxon>Malvaceae</taxon>
        <taxon>Malvoideae</taxon>
        <taxon>Gossypium</taxon>
    </lineage>
</organism>
<dbReference type="Pfam" id="PF03109">
    <property type="entry name" value="ABC1"/>
    <property type="match status" value="1"/>
</dbReference>
<dbReference type="InterPro" id="IPR004147">
    <property type="entry name" value="ABC1_dom"/>
</dbReference>
<dbReference type="Proteomes" id="UP000828251">
    <property type="component" value="Unassembled WGS sequence"/>
</dbReference>
<dbReference type="OrthoDB" id="427480at2759"/>
<sequence>FRETLICLGPFYVKDQIPPFPTHVTIKSIENELGIPVSEIFTDISPRPIVAASIGQVYK</sequence>
<dbReference type="PANTHER" id="PTHR10566:SF124">
    <property type="entry name" value="PROTEIN KINASE SUPERFAMILY PROTEIN"/>
    <property type="match status" value="1"/>
</dbReference>
<dbReference type="InterPro" id="IPR050154">
    <property type="entry name" value="UbiB_kinase"/>
</dbReference>
<protein>
    <recommendedName>
        <fullName evidence="2">ABC1 atypical kinase-like domain-containing protein</fullName>
    </recommendedName>
</protein>
<feature type="domain" description="ABC1 atypical kinase-like" evidence="2">
    <location>
        <begin position="13"/>
        <end position="59"/>
    </location>
</feature>
<gene>
    <name evidence="3" type="ORF">J1N35_014078</name>
</gene>
<dbReference type="EMBL" id="JAIQCV010000005">
    <property type="protein sequence ID" value="KAH1097157.1"/>
    <property type="molecule type" value="Genomic_DNA"/>
</dbReference>
<evidence type="ECO:0000259" key="2">
    <source>
        <dbReference type="Pfam" id="PF03109"/>
    </source>
</evidence>
<comment type="similarity">
    <text evidence="1">Belongs to the protein kinase superfamily. ADCK protein kinase family.</text>
</comment>
<evidence type="ECO:0000313" key="3">
    <source>
        <dbReference type="EMBL" id="KAH1097157.1"/>
    </source>
</evidence>
<evidence type="ECO:0000256" key="1">
    <source>
        <dbReference type="ARBA" id="ARBA00009670"/>
    </source>
</evidence>
<dbReference type="AlphaFoldDB" id="A0A9D3VTL7"/>
<dbReference type="PANTHER" id="PTHR10566">
    <property type="entry name" value="CHAPERONE-ACTIVITY OF BC1 COMPLEX CABC1 -RELATED"/>
    <property type="match status" value="1"/>
</dbReference>
<accession>A0A9D3VTL7</accession>
<evidence type="ECO:0000313" key="4">
    <source>
        <dbReference type="Proteomes" id="UP000828251"/>
    </source>
</evidence>
<comment type="caution">
    <text evidence="3">The sequence shown here is derived from an EMBL/GenBank/DDBJ whole genome shotgun (WGS) entry which is preliminary data.</text>
</comment>